<sequence>MSTMTEKQNNVIILQNPIVRKGGDVKEVTITGALKQAGSLRGLKVYDVMTSDVDSLLTLLLRVTSPALTKEELTTMDTWDFCQLSNAVATFLQPSFPANETGAVTA</sequence>
<protein>
    <submittedName>
        <fullName evidence="1">Phage tail assembly protein</fullName>
    </submittedName>
</protein>
<gene>
    <name evidence="1" type="ORF">D5071_03615</name>
</gene>
<evidence type="ECO:0000313" key="1">
    <source>
        <dbReference type="EMBL" id="RJL54170.1"/>
    </source>
</evidence>
<organism evidence="1 2">
    <name type="scientific">Pectobacterium carotovorum</name>
    <name type="common">Erwinia carotovora</name>
    <dbReference type="NCBI Taxonomy" id="554"/>
    <lineage>
        <taxon>Bacteria</taxon>
        <taxon>Pseudomonadati</taxon>
        <taxon>Pseudomonadota</taxon>
        <taxon>Gammaproteobacteria</taxon>
        <taxon>Enterobacterales</taxon>
        <taxon>Pectobacteriaceae</taxon>
        <taxon>Pectobacterium</taxon>
    </lineage>
</organism>
<dbReference type="EMBL" id="QZDH01000007">
    <property type="protein sequence ID" value="RJL54170.1"/>
    <property type="molecule type" value="Genomic_DNA"/>
</dbReference>
<dbReference type="Proteomes" id="UP000283655">
    <property type="component" value="Unassembled WGS sequence"/>
</dbReference>
<dbReference type="AlphaFoldDB" id="A0A419B0F4"/>
<evidence type="ECO:0000313" key="2">
    <source>
        <dbReference type="Proteomes" id="UP000283655"/>
    </source>
</evidence>
<reference evidence="1 2" key="1">
    <citation type="submission" date="2018-09" db="EMBL/GenBank/DDBJ databases">
        <title>Phylogenetic diversity of Pectobacterium and Dickeya strains causing blackleg disease of potato in Morocco.</title>
        <authorList>
            <person name="Oulghazi S."/>
            <person name="Moumni M."/>
            <person name="Faure D."/>
        </authorList>
    </citation>
    <scope>NUCLEOTIDE SEQUENCE [LARGE SCALE GENOMIC DNA]</scope>
    <source>
        <strain evidence="1 2">S1.15.11.2D</strain>
    </source>
</reference>
<proteinExistence type="predicted"/>
<name>A0A419B0F4_PECCA</name>
<comment type="caution">
    <text evidence="1">The sequence shown here is derived from an EMBL/GenBank/DDBJ whole genome shotgun (WGS) entry which is preliminary data.</text>
</comment>
<accession>A0A419B0F4</accession>